<evidence type="ECO:0000256" key="3">
    <source>
        <dbReference type="ARBA" id="ARBA00023274"/>
    </source>
</evidence>
<evidence type="ECO:0000256" key="1">
    <source>
        <dbReference type="ARBA" id="ARBA00009451"/>
    </source>
</evidence>
<dbReference type="PANTHER" id="PTHR13501:SF10">
    <property type="entry name" value="LARGE RIBOSOMAL SUBUNIT PROTEIN UL22M"/>
    <property type="match status" value="1"/>
</dbReference>
<evidence type="ECO:0000256" key="4">
    <source>
        <dbReference type="RuleBase" id="RU004005"/>
    </source>
</evidence>
<comment type="caution">
    <text evidence="5">The sequence shown here is derived from an EMBL/GenBank/DDBJ whole genome shotgun (WGS) entry which is preliminary data.</text>
</comment>
<keyword evidence="6" id="KW-1185">Reference proteome</keyword>
<accession>A0A9P6NI31</accession>
<dbReference type="GO" id="GO:0015934">
    <property type="term" value="C:large ribosomal subunit"/>
    <property type="evidence" value="ECO:0007669"/>
    <property type="project" value="InterPro"/>
</dbReference>
<dbReference type="Pfam" id="PF00237">
    <property type="entry name" value="Ribosomal_L22"/>
    <property type="match status" value="1"/>
</dbReference>
<name>A0A9P6NI31_9BASI</name>
<organism evidence="5 6">
    <name type="scientific">Cronartium quercuum f. sp. fusiforme G11</name>
    <dbReference type="NCBI Taxonomy" id="708437"/>
    <lineage>
        <taxon>Eukaryota</taxon>
        <taxon>Fungi</taxon>
        <taxon>Dikarya</taxon>
        <taxon>Basidiomycota</taxon>
        <taxon>Pucciniomycotina</taxon>
        <taxon>Pucciniomycetes</taxon>
        <taxon>Pucciniales</taxon>
        <taxon>Coleosporiaceae</taxon>
        <taxon>Cronartium</taxon>
    </lineage>
</organism>
<dbReference type="Proteomes" id="UP000886653">
    <property type="component" value="Unassembled WGS sequence"/>
</dbReference>
<dbReference type="PANTHER" id="PTHR13501">
    <property type="entry name" value="CHLOROPLAST 50S RIBOSOMAL PROTEIN L22-RELATED"/>
    <property type="match status" value="1"/>
</dbReference>
<keyword evidence="2 4" id="KW-0689">Ribosomal protein</keyword>
<dbReference type="InterPro" id="IPR001063">
    <property type="entry name" value="Ribosomal_uL22"/>
</dbReference>
<reference evidence="5" key="1">
    <citation type="submission" date="2013-11" db="EMBL/GenBank/DDBJ databases">
        <title>Genome sequence of the fusiform rust pathogen reveals effectors for host alternation and coevolution with pine.</title>
        <authorList>
            <consortium name="DOE Joint Genome Institute"/>
            <person name="Smith K."/>
            <person name="Pendleton A."/>
            <person name="Kubisiak T."/>
            <person name="Anderson C."/>
            <person name="Salamov A."/>
            <person name="Aerts A."/>
            <person name="Riley R."/>
            <person name="Clum A."/>
            <person name="Lindquist E."/>
            <person name="Ence D."/>
            <person name="Campbell M."/>
            <person name="Kronenberg Z."/>
            <person name="Feau N."/>
            <person name="Dhillon B."/>
            <person name="Hamelin R."/>
            <person name="Burleigh J."/>
            <person name="Smith J."/>
            <person name="Yandell M."/>
            <person name="Nelson C."/>
            <person name="Grigoriev I."/>
            <person name="Davis J."/>
        </authorList>
    </citation>
    <scope>NUCLEOTIDE SEQUENCE</scope>
    <source>
        <strain evidence="5">G11</strain>
    </source>
</reference>
<dbReference type="SUPFAM" id="SSF54843">
    <property type="entry name" value="Ribosomal protein L22"/>
    <property type="match status" value="1"/>
</dbReference>
<gene>
    <name evidence="5" type="ORF">CROQUDRAFT_657961</name>
</gene>
<dbReference type="GO" id="GO:0003735">
    <property type="term" value="F:structural constituent of ribosome"/>
    <property type="evidence" value="ECO:0007669"/>
    <property type="project" value="InterPro"/>
</dbReference>
<dbReference type="OrthoDB" id="416470at2759"/>
<dbReference type="AlphaFoldDB" id="A0A9P6NI31"/>
<protein>
    <recommendedName>
        <fullName evidence="7">50S ribosomal protein L22, chloroplastic</fullName>
    </recommendedName>
</protein>
<evidence type="ECO:0008006" key="7">
    <source>
        <dbReference type="Google" id="ProtNLM"/>
    </source>
</evidence>
<keyword evidence="3 4" id="KW-0687">Ribonucleoprotein</keyword>
<proteinExistence type="inferred from homology"/>
<dbReference type="GO" id="GO:0006412">
    <property type="term" value="P:translation"/>
    <property type="evidence" value="ECO:0007669"/>
    <property type="project" value="InterPro"/>
</dbReference>
<evidence type="ECO:0000313" key="5">
    <source>
        <dbReference type="EMBL" id="KAG0146007.1"/>
    </source>
</evidence>
<dbReference type="InterPro" id="IPR047867">
    <property type="entry name" value="Ribosomal_uL22_bac/org-type"/>
</dbReference>
<dbReference type="InterPro" id="IPR036394">
    <property type="entry name" value="Ribosomal_uL22_sf"/>
</dbReference>
<sequence length="357" mass="39662">MMISEIQKTLVNSSYSSNQLSQSLLRVNSNSIQSTSSTRAFSRTAFRSTNKLIPKSPRSSTVSTPDPKVISALRRQALTNADSTYDSLPPVTSGFDSIKLTQPQTLLKPRLHLSSFPKLGLKLTRPAKDTQSYGLNFGVLPRPTLTDRNPIELTKSGREEQVSLIDRTLLQNPPKTNSELLKRNPKECFGSVNNDPSCHKASTPLLPISHKKLQKLADLINRYRMTVDEAKLQLKFSHKAIASKVLDLVIEARDAAVARGLKSKKLVIAEAWVTKGFHTTELQVRARGRHGQITHPTSKFCIILRESESRSTIAKKTAFEDAKRRVRQRGIIPGASWRLPADGVIPTSIGSQAHWGW</sequence>
<evidence type="ECO:0000256" key="2">
    <source>
        <dbReference type="ARBA" id="ARBA00022980"/>
    </source>
</evidence>
<dbReference type="EMBL" id="MU167267">
    <property type="protein sequence ID" value="KAG0146007.1"/>
    <property type="molecule type" value="Genomic_DNA"/>
</dbReference>
<evidence type="ECO:0000313" key="6">
    <source>
        <dbReference type="Proteomes" id="UP000886653"/>
    </source>
</evidence>
<comment type="similarity">
    <text evidence="1 4">Belongs to the universal ribosomal protein uL22 family.</text>
</comment>
<dbReference type="Gene3D" id="3.90.470.10">
    <property type="entry name" value="Ribosomal protein L22/L17"/>
    <property type="match status" value="1"/>
</dbReference>